<dbReference type="Gene3D" id="3.30.565.10">
    <property type="entry name" value="Histidine kinase-like ATPase, C-terminal domain"/>
    <property type="match status" value="1"/>
</dbReference>
<sequence>MTKRLLVNFLKDRLLLIVFYGLNMSAIIVYFHLTEPANTEYFYPLVVGGFLLTIYLIIDWLRYYETNSAVSRMLNDDFAEMIAHTEEQKAFQLLLQKVNREHKSKYYEMNEKNKERVYFLSHWMHHLKTPVSVIELILNKEEKDSDRLLEKIQRENKRLHSSIEQGLTMIRMENVENDLEVKSVDLLHVLRKIMNERKRECIYQSIFPTIEFDGESALIVTDSKWNEVLLEQVVSNAIKYSSFKSGNKKLLFKVEQGETYTTLSVKDEGVGMPPYDVERVFQPFFTGENGRKYPNSTGIGLYLCKRIADKLGHTITVQSRVSVGTTVTVQWMTGKGEEKD</sequence>
<feature type="transmembrane region" description="Helical" evidence="14">
    <location>
        <begin position="45"/>
        <end position="64"/>
    </location>
</feature>
<keyword evidence="10" id="KW-0067">ATP-binding</keyword>
<dbReference type="PROSITE" id="PS50109">
    <property type="entry name" value="HIS_KIN"/>
    <property type="match status" value="1"/>
</dbReference>
<evidence type="ECO:0000313" key="16">
    <source>
        <dbReference type="EMBL" id="AST89918.1"/>
    </source>
</evidence>
<evidence type="ECO:0000256" key="8">
    <source>
        <dbReference type="ARBA" id="ARBA00022741"/>
    </source>
</evidence>
<dbReference type="KEGG" id="bcoh:BC6307_00810"/>
<dbReference type="PANTHER" id="PTHR45453">
    <property type="entry name" value="PHOSPHATE REGULON SENSOR PROTEIN PHOR"/>
    <property type="match status" value="1"/>
</dbReference>
<keyword evidence="9 16" id="KW-0418">Kinase</keyword>
<keyword evidence="8" id="KW-0547">Nucleotide-binding</keyword>
<dbReference type="Gene3D" id="1.10.287.130">
    <property type="match status" value="1"/>
</dbReference>
<reference evidence="16 17" key="1">
    <citation type="submission" date="2016-12" db="EMBL/GenBank/DDBJ databases">
        <title>The whole genome sequencing and assembly of Bacillus cohnii DSM 6307T strain.</title>
        <authorList>
            <person name="Lee Y.-J."/>
            <person name="Yi H."/>
            <person name="Bahn Y.-S."/>
            <person name="Kim J.F."/>
            <person name="Lee D.-W."/>
        </authorList>
    </citation>
    <scope>NUCLEOTIDE SEQUENCE [LARGE SCALE GENOMIC DNA]</scope>
    <source>
        <strain evidence="16 17">DSM 6307</strain>
    </source>
</reference>
<evidence type="ECO:0000313" key="17">
    <source>
        <dbReference type="Proteomes" id="UP000215224"/>
    </source>
</evidence>
<feature type="domain" description="Histidine kinase" evidence="15">
    <location>
        <begin position="122"/>
        <end position="335"/>
    </location>
</feature>
<dbReference type="SMART" id="SM00388">
    <property type="entry name" value="HisKA"/>
    <property type="match status" value="1"/>
</dbReference>
<evidence type="ECO:0000256" key="5">
    <source>
        <dbReference type="ARBA" id="ARBA00022553"/>
    </source>
</evidence>
<dbReference type="EC" id="2.7.13.3" evidence="3"/>
<dbReference type="SUPFAM" id="SSF55874">
    <property type="entry name" value="ATPase domain of HSP90 chaperone/DNA topoisomerase II/histidine kinase"/>
    <property type="match status" value="1"/>
</dbReference>
<accession>A0A223KKM2</accession>
<evidence type="ECO:0000256" key="12">
    <source>
        <dbReference type="ARBA" id="ARBA00023012"/>
    </source>
</evidence>
<keyword evidence="13 14" id="KW-0472">Membrane</keyword>
<dbReference type="SMART" id="SM00387">
    <property type="entry name" value="HATPase_c"/>
    <property type="match status" value="1"/>
</dbReference>
<protein>
    <recommendedName>
        <fullName evidence="3">histidine kinase</fullName>
        <ecNumber evidence="3">2.7.13.3</ecNumber>
    </recommendedName>
</protein>
<dbReference type="RefSeq" id="WP_066418829.1">
    <property type="nucleotide sequence ID" value="NZ_CP018866.1"/>
</dbReference>
<dbReference type="GO" id="GO:0016036">
    <property type="term" value="P:cellular response to phosphate starvation"/>
    <property type="evidence" value="ECO:0007669"/>
    <property type="project" value="TreeGrafter"/>
</dbReference>
<dbReference type="InterPro" id="IPR003594">
    <property type="entry name" value="HATPase_dom"/>
</dbReference>
<dbReference type="InterPro" id="IPR003661">
    <property type="entry name" value="HisK_dim/P_dom"/>
</dbReference>
<dbReference type="GO" id="GO:0000155">
    <property type="term" value="F:phosphorelay sensor kinase activity"/>
    <property type="evidence" value="ECO:0007669"/>
    <property type="project" value="InterPro"/>
</dbReference>
<name>A0A223KKM2_9BACI</name>
<dbReference type="PRINTS" id="PR00344">
    <property type="entry name" value="BCTRLSENSOR"/>
</dbReference>
<evidence type="ECO:0000256" key="6">
    <source>
        <dbReference type="ARBA" id="ARBA00022679"/>
    </source>
</evidence>
<keyword evidence="5" id="KW-0597">Phosphoprotein</keyword>
<keyword evidence="4" id="KW-1003">Cell membrane</keyword>
<evidence type="ECO:0000256" key="13">
    <source>
        <dbReference type="ARBA" id="ARBA00023136"/>
    </source>
</evidence>
<evidence type="ECO:0000256" key="4">
    <source>
        <dbReference type="ARBA" id="ARBA00022475"/>
    </source>
</evidence>
<dbReference type="AlphaFoldDB" id="A0A223KKM2"/>
<organism evidence="16 17">
    <name type="scientific">Sutcliffiella cohnii</name>
    <dbReference type="NCBI Taxonomy" id="33932"/>
    <lineage>
        <taxon>Bacteria</taxon>
        <taxon>Bacillati</taxon>
        <taxon>Bacillota</taxon>
        <taxon>Bacilli</taxon>
        <taxon>Bacillales</taxon>
        <taxon>Bacillaceae</taxon>
        <taxon>Sutcliffiella</taxon>
    </lineage>
</organism>
<evidence type="ECO:0000256" key="2">
    <source>
        <dbReference type="ARBA" id="ARBA00004651"/>
    </source>
</evidence>
<keyword evidence="6" id="KW-0808">Transferase</keyword>
<evidence type="ECO:0000256" key="14">
    <source>
        <dbReference type="SAM" id="Phobius"/>
    </source>
</evidence>
<gene>
    <name evidence="16" type="ORF">BC6307_00810</name>
</gene>
<evidence type="ECO:0000259" key="15">
    <source>
        <dbReference type="PROSITE" id="PS50109"/>
    </source>
</evidence>
<proteinExistence type="predicted"/>
<dbReference type="InterPro" id="IPR036097">
    <property type="entry name" value="HisK_dim/P_sf"/>
</dbReference>
<dbReference type="STRING" id="1314751.GCA_001591425_03396"/>
<comment type="subcellular location">
    <subcellularLocation>
        <location evidence="2">Cell membrane</location>
        <topology evidence="2">Multi-pass membrane protein</topology>
    </subcellularLocation>
</comment>
<dbReference type="InterPro" id="IPR036890">
    <property type="entry name" value="HATPase_C_sf"/>
</dbReference>
<evidence type="ECO:0000256" key="9">
    <source>
        <dbReference type="ARBA" id="ARBA00022777"/>
    </source>
</evidence>
<dbReference type="InterPro" id="IPR004358">
    <property type="entry name" value="Sig_transdc_His_kin-like_C"/>
</dbReference>
<dbReference type="InterPro" id="IPR005467">
    <property type="entry name" value="His_kinase_dom"/>
</dbReference>
<comment type="catalytic activity">
    <reaction evidence="1">
        <text>ATP + protein L-histidine = ADP + protein N-phospho-L-histidine.</text>
        <dbReference type="EC" id="2.7.13.3"/>
    </reaction>
</comment>
<keyword evidence="12" id="KW-0902">Two-component regulatory system</keyword>
<dbReference type="Pfam" id="PF02518">
    <property type="entry name" value="HATPase_c"/>
    <property type="match status" value="1"/>
</dbReference>
<evidence type="ECO:0000256" key="3">
    <source>
        <dbReference type="ARBA" id="ARBA00012438"/>
    </source>
</evidence>
<evidence type="ECO:0000256" key="11">
    <source>
        <dbReference type="ARBA" id="ARBA00022989"/>
    </source>
</evidence>
<dbReference type="SUPFAM" id="SSF47384">
    <property type="entry name" value="Homodimeric domain of signal transducing histidine kinase"/>
    <property type="match status" value="1"/>
</dbReference>
<dbReference type="InterPro" id="IPR050351">
    <property type="entry name" value="BphY/WalK/GraS-like"/>
</dbReference>
<dbReference type="GO" id="GO:0005886">
    <property type="term" value="C:plasma membrane"/>
    <property type="evidence" value="ECO:0007669"/>
    <property type="project" value="UniProtKB-SubCell"/>
</dbReference>
<dbReference type="GO" id="GO:0005524">
    <property type="term" value="F:ATP binding"/>
    <property type="evidence" value="ECO:0007669"/>
    <property type="project" value="UniProtKB-KW"/>
</dbReference>
<dbReference type="CDD" id="cd00082">
    <property type="entry name" value="HisKA"/>
    <property type="match status" value="1"/>
</dbReference>
<dbReference type="GO" id="GO:0004721">
    <property type="term" value="F:phosphoprotein phosphatase activity"/>
    <property type="evidence" value="ECO:0007669"/>
    <property type="project" value="TreeGrafter"/>
</dbReference>
<dbReference type="PANTHER" id="PTHR45453:SF2">
    <property type="entry name" value="HISTIDINE KINASE"/>
    <property type="match status" value="1"/>
</dbReference>
<evidence type="ECO:0000256" key="1">
    <source>
        <dbReference type="ARBA" id="ARBA00000085"/>
    </source>
</evidence>
<dbReference type="EMBL" id="CP018866">
    <property type="protein sequence ID" value="AST89918.1"/>
    <property type="molecule type" value="Genomic_DNA"/>
</dbReference>
<evidence type="ECO:0000256" key="7">
    <source>
        <dbReference type="ARBA" id="ARBA00022692"/>
    </source>
</evidence>
<evidence type="ECO:0000256" key="10">
    <source>
        <dbReference type="ARBA" id="ARBA00022840"/>
    </source>
</evidence>
<keyword evidence="17" id="KW-1185">Reference proteome</keyword>
<keyword evidence="11 14" id="KW-1133">Transmembrane helix</keyword>
<feature type="transmembrane region" description="Helical" evidence="14">
    <location>
        <begin position="12"/>
        <end position="33"/>
    </location>
</feature>
<dbReference type="Proteomes" id="UP000215224">
    <property type="component" value="Chromosome"/>
</dbReference>
<keyword evidence="7 14" id="KW-0812">Transmembrane</keyword>